<evidence type="ECO:0000256" key="1">
    <source>
        <dbReference type="SAM" id="MobiDB-lite"/>
    </source>
</evidence>
<accession>A0AAU9XWK4</accession>
<evidence type="ECO:0000313" key="4">
    <source>
        <dbReference type="Proteomes" id="UP001159428"/>
    </source>
</evidence>
<dbReference type="Proteomes" id="UP001159428">
    <property type="component" value="Unassembled WGS sequence"/>
</dbReference>
<comment type="caution">
    <text evidence="3">The sequence shown here is derived from an EMBL/GenBank/DDBJ whole genome shotgun (WGS) entry which is preliminary data.</text>
</comment>
<gene>
    <name evidence="3" type="ORF">PMEA_00030529</name>
</gene>
<dbReference type="Pfam" id="PF13873">
    <property type="entry name" value="Myb_DNA-bind_5"/>
    <property type="match status" value="1"/>
</dbReference>
<evidence type="ECO:0000313" key="3">
    <source>
        <dbReference type="EMBL" id="CAH3158649.1"/>
    </source>
</evidence>
<name>A0AAU9XWK4_9CNID</name>
<feature type="region of interest" description="Disordered" evidence="1">
    <location>
        <begin position="160"/>
        <end position="190"/>
    </location>
</feature>
<dbReference type="SMART" id="SM00717">
    <property type="entry name" value="SANT"/>
    <property type="match status" value="1"/>
</dbReference>
<feature type="domain" description="Myb-like" evidence="2">
    <location>
        <begin position="11"/>
        <end position="81"/>
    </location>
</feature>
<dbReference type="PANTHER" id="PTHR23098">
    <property type="entry name" value="AGAP001331-PA-RELATED"/>
    <property type="match status" value="1"/>
</dbReference>
<proteinExistence type="predicted"/>
<dbReference type="Gene3D" id="1.10.10.60">
    <property type="entry name" value="Homeodomain-like"/>
    <property type="match status" value="1"/>
</dbReference>
<evidence type="ECO:0000259" key="2">
    <source>
        <dbReference type="SMART" id="SM00717"/>
    </source>
</evidence>
<sequence>MASPAVSRKARKQNFSVSEIAILTEKVEENLSIIQSKLTNSVTNQKKNEIWCKIADAVNAVGVARRTTTEVREKWKNLHAQAKKEFTELAKEQKKTGGGEAPKMPSAATAKIIDLFKETPSFTGLEGPEANQPTEVAAQLETIEVNEDLFKELQEAVQQDEANTHEIDDEVVNTPKEENHHKKKSKRKTTQDDVLEAQYKAFILKQENLKLKKRKLELEVFLLEQRSCSIPTVSINLSP</sequence>
<organism evidence="3 4">
    <name type="scientific">Pocillopora meandrina</name>
    <dbReference type="NCBI Taxonomy" id="46732"/>
    <lineage>
        <taxon>Eukaryota</taxon>
        <taxon>Metazoa</taxon>
        <taxon>Cnidaria</taxon>
        <taxon>Anthozoa</taxon>
        <taxon>Hexacorallia</taxon>
        <taxon>Scleractinia</taxon>
        <taxon>Astrocoeniina</taxon>
        <taxon>Pocilloporidae</taxon>
        <taxon>Pocillopora</taxon>
    </lineage>
</organism>
<dbReference type="PANTHER" id="PTHR23098:SF16">
    <property type="entry name" value="REGULATORY PROTEIN ZESTE"/>
    <property type="match status" value="1"/>
</dbReference>
<keyword evidence="4" id="KW-1185">Reference proteome</keyword>
<reference evidence="3 4" key="1">
    <citation type="submission" date="2022-05" db="EMBL/GenBank/DDBJ databases">
        <authorList>
            <consortium name="Genoscope - CEA"/>
            <person name="William W."/>
        </authorList>
    </citation>
    <scope>NUCLEOTIDE SEQUENCE [LARGE SCALE GENOMIC DNA]</scope>
</reference>
<dbReference type="EMBL" id="CALNXJ010000068">
    <property type="protein sequence ID" value="CAH3158649.1"/>
    <property type="molecule type" value="Genomic_DNA"/>
</dbReference>
<dbReference type="InterPro" id="IPR001005">
    <property type="entry name" value="SANT/Myb"/>
</dbReference>
<dbReference type="GO" id="GO:0005634">
    <property type="term" value="C:nucleus"/>
    <property type="evidence" value="ECO:0007669"/>
    <property type="project" value="TreeGrafter"/>
</dbReference>
<dbReference type="AlphaFoldDB" id="A0AAU9XWK4"/>
<dbReference type="InterPro" id="IPR028002">
    <property type="entry name" value="Myb_DNA-bind_5"/>
</dbReference>
<protein>
    <recommendedName>
        <fullName evidence="2">Myb-like domain-containing protein</fullName>
    </recommendedName>
</protein>